<name>A0A2N9M312_9BACT</name>
<reference evidence="2" key="1">
    <citation type="submission" date="2018-02" db="EMBL/GenBank/DDBJ databases">
        <authorList>
            <person name="Hausmann B."/>
        </authorList>
    </citation>
    <scope>NUCLEOTIDE SEQUENCE [LARGE SCALE GENOMIC DNA]</scope>
    <source>
        <strain evidence="2">Peat soil MAG SbA5</strain>
    </source>
</reference>
<protein>
    <submittedName>
        <fullName evidence="1">Uncharacterized protein</fullName>
    </submittedName>
</protein>
<organism evidence="1 2">
    <name type="scientific">Candidatus Sulfuritelmatomonas gaucii</name>
    <dbReference type="NCBI Taxonomy" id="2043161"/>
    <lineage>
        <taxon>Bacteria</taxon>
        <taxon>Pseudomonadati</taxon>
        <taxon>Acidobacteriota</taxon>
        <taxon>Terriglobia</taxon>
        <taxon>Terriglobales</taxon>
        <taxon>Acidobacteriaceae</taxon>
        <taxon>Candidatus Sulfuritelmatomonas</taxon>
    </lineage>
</organism>
<dbReference type="Proteomes" id="UP000239735">
    <property type="component" value="Unassembled WGS sequence"/>
</dbReference>
<dbReference type="EMBL" id="OKRB01000133">
    <property type="protein sequence ID" value="SPE29837.1"/>
    <property type="molecule type" value="Genomic_DNA"/>
</dbReference>
<sequence>MCFEHHFAKMSHSGLPPVTHTLSRPQNYSSANTAATAAPAASFLPVMYVVASTCY</sequence>
<evidence type="ECO:0000313" key="1">
    <source>
        <dbReference type="EMBL" id="SPE29837.1"/>
    </source>
</evidence>
<evidence type="ECO:0000313" key="2">
    <source>
        <dbReference type="Proteomes" id="UP000239735"/>
    </source>
</evidence>
<gene>
    <name evidence="1" type="ORF">SBA5_720008</name>
</gene>
<accession>A0A2N9M312</accession>
<dbReference type="AlphaFoldDB" id="A0A2N9M312"/>
<proteinExistence type="predicted"/>